<name>A0A6J7PFC3_9ZZZZ</name>
<evidence type="ECO:0000313" key="2">
    <source>
        <dbReference type="EMBL" id="CAB5004300.1"/>
    </source>
</evidence>
<dbReference type="EMBL" id="CAFBON010000247">
    <property type="protein sequence ID" value="CAB5004300.1"/>
    <property type="molecule type" value="Genomic_DNA"/>
</dbReference>
<organism evidence="2">
    <name type="scientific">freshwater metagenome</name>
    <dbReference type="NCBI Taxonomy" id="449393"/>
    <lineage>
        <taxon>unclassified sequences</taxon>
        <taxon>metagenomes</taxon>
        <taxon>ecological metagenomes</taxon>
    </lineage>
</organism>
<sequence length="103" mass="10634">MTARCSWVPSPERRQSKPRVTAATPTQNAHTLPARTVETTVPITSILSGANEASHTQQATATTTTAMSSPVVPVGAKPWVSTAAPAASARAAMLSDVRPGVEV</sequence>
<evidence type="ECO:0000256" key="1">
    <source>
        <dbReference type="SAM" id="MobiDB-lite"/>
    </source>
</evidence>
<accession>A0A6J7PFC3</accession>
<proteinExistence type="predicted"/>
<dbReference type="AlphaFoldDB" id="A0A6J7PFC3"/>
<reference evidence="2" key="1">
    <citation type="submission" date="2020-05" db="EMBL/GenBank/DDBJ databases">
        <authorList>
            <person name="Chiriac C."/>
            <person name="Salcher M."/>
            <person name="Ghai R."/>
            <person name="Kavagutti S V."/>
        </authorList>
    </citation>
    <scope>NUCLEOTIDE SEQUENCE</scope>
</reference>
<feature type="region of interest" description="Disordered" evidence="1">
    <location>
        <begin position="1"/>
        <end position="37"/>
    </location>
</feature>
<gene>
    <name evidence="2" type="ORF">UFOPK3954_01943</name>
</gene>
<protein>
    <submittedName>
        <fullName evidence="2">Unannotated protein</fullName>
    </submittedName>
</protein>